<evidence type="ECO:0000313" key="3">
    <source>
        <dbReference type="Proteomes" id="UP001143486"/>
    </source>
</evidence>
<evidence type="ECO:0000256" key="1">
    <source>
        <dbReference type="SAM" id="Phobius"/>
    </source>
</evidence>
<feature type="transmembrane region" description="Helical" evidence="1">
    <location>
        <begin position="38"/>
        <end position="58"/>
    </location>
</feature>
<gene>
    <name evidence="2" type="ORF">GCM10017621_31180</name>
</gene>
<accession>A0A9W6IQY8</accession>
<feature type="transmembrane region" description="Helical" evidence="1">
    <location>
        <begin position="124"/>
        <end position="146"/>
    </location>
</feature>
<reference evidence="2" key="2">
    <citation type="submission" date="2023-01" db="EMBL/GenBank/DDBJ databases">
        <authorList>
            <person name="Sun Q."/>
            <person name="Evtushenko L."/>
        </authorList>
    </citation>
    <scope>NUCLEOTIDE SEQUENCE</scope>
    <source>
        <strain evidence="2">VKM B-1513</strain>
    </source>
</reference>
<dbReference type="EMBL" id="BSFE01000012">
    <property type="protein sequence ID" value="GLK53610.1"/>
    <property type="molecule type" value="Genomic_DNA"/>
</dbReference>
<comment type="caution">
    <text evidence="2">The sequence shown here is derived from an EMBL/GenBank/DDBJ whole genome shotgun (WGS) entry which is preliminary data.</text>
</comment>
<keyword evidence="3" id="KW-1185">Reference proteome</keyword>
<feature type="transmembrane region" description="Helical" evidence="1">
    <location>
        <begin position="90"/>
        <end position="112"/>
    </location>
</feature>
<dbReference type="Proteomes" id="UP001143486">
    <property type="component" value="Unassembled WGS sequence"/>
</dbReference>
<keyword evidence="1" id="KW-0472">Membrane</keyword>
<proteinExistence type="predicted"/>
<dbReference type="AlphaFoldDB" id="A0A9W6IQY8"/>
<dbReference type="RefSeq" id="WP_271187953.1">
    <property type="nucleotide sequence ID" value="NZ_BSFE01000012.1"/>
</dbReference>
<protein>
    <submittedName>
        <fullName evidence="2">Uncharacterized protein</fullName>
    </submittedName>
</protein>
<keyword evidence="1" id="KW-0812">Transmembrane</keyword>
<name>A0A9W6IQY8_9PROT</name>
<feature type="transmembrane region" description="Helical" evidence="1">
    <location>
        <begin position="6"/>
        <end position="26"/>
    </location>
</feature>
<organism evidence="2 3">
    <name type="scientific">Maricaulis virginensis</name>
    <dbReference type="NCBI Taxonomy" id="144022"/>
    <lineage>
        <taxon>Bacteria</taxon>
        <taxon>Pseudomonadati</taxon>
        <taxon>Pseudomonadota</taxon>
        <taxon>Alphaproteobacteria</taxon>
        <taxon>Maricaulales</taxon>
        <taxon>Maricaulaceae</taxon>
        <taxon>Maricaulis</taxon>
    </lineage>
</organism>
<keyword evidence="1" id="KW-1133">Transmembrane helix</keyword>
<evidence type="ECO:0000313" key="2">
    <source>
        <dbReference type="EMBL" id="GLK53610.1"/>
    </source>
</evidence>
<reference evidence="2" key="1">
    <citation type="journal article" date="2014" name="Int. J. Syst. Evol. Microbiol.">
        <title>Complete genome sequence of Corynebacterium casei LMG S-19264T (=DSM 44701T), isolated from a smear-ripened cheese.</title>
        <authorList>
            <consortium name="US DOE Joint Genome Institute (JGI-PGF)"/>
            <person name="Walter F."/>
            <person name="Albersmeier A."/>
            <person name="Kalinowski J."/>
            <person name="Ruckert C."/>
        </authorList>
    </citation>
    <scope>NUCLEOTIDE SEQUENCE</scope>
    <source>
        <strain evidence="2">VKM B-1513</strain>
    </source>
</reference>
<sequence>MDWSFGDYAAAATLLAGFVFGAAIALRTSGQLAYRAAAFLALLSVLALIWINGAVGIIGSEGNAANLMYGVVVLIALAGAVVARLRAAGMALTLALMAGAQVLIGIIAWLGGMGSGWPSWPQSLIGVTVIFAGAFLAAAALFRAAARAQAAASLSR</sequence>
<feature type="transmembrane region" description="Helical" evidence="1">
    <location>
        <begin position="64"/>
        <end position="83"/>
    </location>
</feature>